<dbReference type="EMBL" id="JARPYR010000004">
    <property type="protein sequence ID" value="MDT2595991.1"/>
    <property type="molecule type" value="Genomic_DNA"/>
</dbReference>
<evidence type="ECO:0008006" key="3">
    <source>
        <dbReference type="Google" id="ProtNLM"/>
    </source>
</evidence>
<evidence type="ECO:0000313" key="1">
    <source>
        <dbReference type="EMBL" id="MDT2595991.1"/>
    </source>
</evidence>
<reference evidence="1 2" key="1">
    <citation type="submission" date="2023-03" db="EMBL/GenBank/DDBJ databases">
        <authorList>
            <person name="Shen W."/>
            <person name="Cai J."/>
        </authorList>
    </citation>
    <scope>NUCLEOTIDE SEQUENCE [LARGE SCALE GENOMIC DNA]</scope>
    <source>
        <strain evidence="1 2">P72-2</strain>
    </source>
</reference>
<accession>A0ABU3EMC7</accession>
<name>A0ABU3EMC7_9ENTE</name>
<dbReference type="RefSeq" id="WP_311924532.1">
    <property type="nucleotide sequence ID" value="NZ_JARPYR010000004.1"/>
</dbReference>
<comment type="caution">
    <text evidence="1">The sequence shown here is derived from an EMBL/GenBank/DDBJ whole genome shotgun (WGS) entry which is preliminary data.</text>
</comment>
<protein>
    <recommendedName>
        <fullName evidence="3">Cyclic lactone autoinducer peptide</fullName>
    </recommendedName>
</protein>
<evidence type="ECO:0000313" key="2">
    <source>
        <dbReference type="Proteomes" id="UP001256547"/>
    </source>
</evidence>
<sequence>MKDFNEVILAVQVQKGLGNACKKAIKTENRIQWKQIPIYNSEK</sequence>
<proteinExistence type="predicted"/>
<keyword evidence="2" id="KW-1185">Reference proteome</keyword>
<dbReference type="Proteomes" id="UP001256547">
    <property type="component" value="Unassembled WGS sequence"/>
</dbReference>
<gene>
    <name evidence="1" type="ORF">P7D39_03000</name>
</gene>
<organism evidence="1 2">
    <name type="scientific">Enterococcus dongliensis</name>
    <dbReference type="NCBI Taxonomy" id="2559925"/>
    <lineage>
        <taxon>Bacteria</taxon>
        <taxon>Bacillati</taxon>
        <taxon>Bacillota</taxon>
        <taxon>Bacilli</taxon>
        <taxon>Lactobacillales</taxon>
        <taxon>Enterococcaceae</taxon>
        <taxon>Enterococcus</taxon>
    </lineage>
</organism>